<comment type="caution">
    <text evidence="3">The sequence shown here is derived from an EMBL/GenBank/DDBJ whole genome shotgun (WGS) entry which is preliminary data.</text>
</comment>
<dbReference type="Proteomes" id="UP000886653">
    <property type="component" value="Unassembled WGS sequence"/>
</dbReference>
<dbReference type="SMART" id="SM00498">
    <property type="entry name" value="FH2"/>
    <property type="match status" value="1"/>
</dbReference>
<reference evidence="3" key="1">
    <citation type="submission" date="2013-11" db="EMBL/GenBank/DDBJ databases">
        <title>Genome sequence of the fusiform rust pathogen reveals effectors for host alternation and coevolution with pine.</title>
        <authorList>
            <consortium name="DOE Joint Genome Institute"/>
            <person name="Smith K."/>
            <person name="Pendleton A."/>
            <person name="Kubisiak T."/>
            <person name="Anderson C."/>
            <person name="Salamov A."/>
            <person name="Aerts A."/>
            <person name="Riley R."/>
            <person name="Clum A."/>
            <person name="Lindquist E."/>
            <person name="Ence D."/>
            <person name="Campbell M."/>
            <person name="Kronenberg Z."/>
            <person name="Feau N."/>
            <person name="Dhillon B."/>
            <person name="Hamelin R."/>
            <person name="Burleigh J."/>
            <person name="Smith J."/>
            <person name="Yandell M."/>
            <person name="Nelson C."/>
            <person name="Grigoriev I."/>
            <person name="Davis J."/>
        </authorList>
    </citation>
    <scope>NUCLEOTIDE SEQUENCE</scope>
    <source>
        <strain evidence="3">G11</strain>
    </source>
</reference>
<dbReference type="InterPro" id="IPR015425">
    <property type="entry name" value="FH2_Formin"/>
</dbReference>
<dbReference type="Gene3D" id="1.20.58.2220">
    <property type="entry name" value="Formin, FH2 domain"/>
    <property type="match status" value="2"/>
</dbReference>
<dbReference type="PROSITE" id="PS51444">
    <property type="entry name" value="FH2"/>
    <property type="match status" value="1"/>
</dbReference>
<evidence type="ECO:0000259" key="2">
    <source>
        <dbReference type="PROSITE" id="PS51444"/>
    </source>
</evidence>
<proteinExistence type="predicted"/>
<dbReference type="PANTHER" id="PTHR45733">
    <property type="entry name" value="FORMIN-J"/>
    <property type="match status" value="1"/>
</dbReference>
<gene>
    <name evidence="3" type="ORF">CROQUDRAFT_668962</name>
</gene>
<keyword evidence="4" id="KW-1185">Reference proteome</keyword>
<organism evidence="3 4">
    <name type="scientific">Cronartium quercuum f. sp. fusiforme G11</name>
    <dbReference type="NCBI Taxonomy" id="708437"/>
    <lineage>
        <taxon>Eukaryota</taxon>
        <taxon>Fungi</taxon>
        <taxon>Dikarya</taxon>
        <taxon>Basidiomycota</taxon>
        <taxon>Pucciniomycotina</taxon>
        <taxon>Pucciniomycetes</taxon>
        <taxon>Pucciniales</taxon>
        <taxon>Coleosporiaceae</taxon>
        <taxon>Cronartium</taxon>
    </lineage>
</organism>
<dbReference type="InterPro" id="IPR051144">
    <property type="entry name" value="Formin_homology_domain"/>
</dbReference>
<feature type="domain" description="FH2" evidence="2">
    <location>
        <begin position="1"/>
        <end position="339"/>
    </location>
</feature>
<dbReference type="EMBL" id="MU167224">
    <property type="protein sequence ID" value="KAG0149853.1"/>
    <property type="molecule type" value="Genomic_DNA"/>
</dbReference>
<dbReference type="PANTHER" id="PTHR45733:SF8">
    <property type="entry name" value="FORMIN-J"/>
    <property type="match status" value="1"/>
</dbReference>
<evidence type="ECO:0000256" key="1">
    <source>
        <dbReference type="SAM" id="MobiDB-lite"/>
    </source>
</evidence>
<dbReference type="AlphaFoldDB" id="A0A9P6NT76"/>
<dbReference type="Pfam" id="PF02181">
    <property type="entry name" value="FH2"/>
    <property type="match status" value="1"/>
</dbReference>
<accession>A0A9P6NT76</accession>
<name>A0A9P6NT76_9BASI</name>
<dbReference type="InterPro" id="IPR042201">
    <property type="entry name" value="FH2_Formin_sf"/>
</dbReference>
<dbReference type="SUPFAM" id="SSF101447">
    <property type="entry name" value="Formin homology 2 domain (FH2 domain)"/>
    <property type="match status" value="1"/>
</dbReference>
<protein>
    <recommendedName>
        <fullName evidence="2">FH2 domain-containing protein</fullName>
    </recommendedName>
</protein>
<dbReference type="OrthoDB" id="2496057at2759"/>
<evidence type="ECO:0000313" key="3">
    <source>
        <dbReference type="EMBL" id="KAG0149853.1"/>
    </source>
</evidence>
<feature type="region of interest" description="Disordered" evidence="1">
    <location>
        <begin position="324"/>
        <end position="352"/>
    </location>
</feature>
<sequence>MGSARARITIWADDHQGLPTTVDLRDLLKDFSIPISIQDPSGSKKKRVTKTLLSLNRANNIGQRAILSLNDECLNLETLKALRLFSPTADEIEAIKSFEGDRGTLSRADQYFIKVMDIPRLHQRLTAMIYRRRFETEVDELGPELGVLRCATAEIRNSLKLRKIMLCVLEIGNVLNASTFRGNATGFELSALLKVEYRLSFSDVMGSVKTLLGGMSQLKEEMKIAKSSRLSFHGDYFLVAMETFVAEAELTMKALQRTTDQIKDEIRIMVEYLGQDPKSRAEDVFGALSTFKSDLERAVDEVLDAGDDELHVNSEIKHLKDEERIQSPRQASDLMQAPRTPIGHGKDQSLTSSIGSSRKLLFGKGGLDTAIHDMRTGSILRRHRQLRDEISPSRARSPASRFFLTG</sequence>
<evidence type="ECO:0000313" key="4">
    <source>
        <dbReference type="Proteomes" id="UP000886653"/>
    </source>
</evidence>